<gene>
    <name evidence="5" type="ORF">DCO61_11615</name>
</gene>
<evidence type="ECO:0000259" key="4">
    <source>
        <dbReference type="Pfam" id="PF08241"/>
    </source>
</evidence>
<comment type="similarity">
    <text evidence="1">Belongs to the methyltransferase superfamily.</text>
</comment>
<evidence type="ECO:0000256" key="1">
    <source>
        <dbReference type="ARBA" id="ARBA00008361"/>
    </source>
</evidence>
<reference evidence="5 6" key="1">
    <citation type="submission" date="2019-12" db="EMBL/GenBank/DDBJ databases">
        <title>Multi-Generational Helicobacter saguini Isolates.</title>
        <authorList>
            <person name="Mannion A."/>
            <person name="Shen Z."/>
            <person name="Fox J.G."/>
        </authorList>
    </citation>
    <scope>NUCLEOTIDE SEQUENCE [LARGE SCALE GENOMIC DNA]</scope>
    <source>
        <strain evidence="6">16-048 (F4)</strain>
    </source>
</reference>
<feature type="domain" description="Methyltransferase type 11" evidence="4">
    <location>
        <begin position="45"/>
        <end position="132"/>
    </location>
</feature>
<dbReference type="Pfam" id="PF08241">
    <property type="entry name" value="Methyltransf_11"/>
    <property type="match status" value="1"/>
</dbReference>
<dbReference type="GO" id="GO:0008757">
    <property type="term" value="F:S-adenosylmethionine-dependent methyltransferase activity"/>
    <property type="evidence" value="ECO:0007669"/>
    <property type="project" value="InterPro"/>
</dbReference>
<evidence type="ECO:0000256" key="2">
    <source>
        <dbReference type="ARBA" id="ARBA00022603"/>
    </source>
</evidence>
<dbReference type="InterPro" id="IPR051052">
    <property type="entry name" value="Diverse_substrate_MTase"/>
</dbReference>
<dbReference type="InterPro" id="IPR029063">
    <property type="entry name" value="SAM-dependent_MTases_sf"/>
</dbReference>
<dbReference type="PANTHER" id="PTHR44942">
    <property type="entry name" value="METHYLTRANSF_11 DOMAIN-CONTAINING PROTEIN"/>
    <property type="match status" value="1"/>
</dbReference>
<keyword evidence="3 5" id="KW-0808">Transferase</keyword>
<dbReference type="PANTHER" id="PTHR44942:SF4">
    <property type="entry name" value="METHYLTRANSFERASE TYPE 11 DOMAIN-CONTAINING PROTEIN"/>
    <property type="match status" value="1"/>
</dbReference>
<dbReference type="CDD" id="cd02440">
    <property type="entry name" value="AdoMet_MTases"/>
    <property type="match status" value="1"/>
</dbReference>
<sequence length="212" mass="24583">MKQGDFTKLAKHYHNRPAYSALIIEMLLRCINDKGLPREKLRIAEVGAGTGKFTKILAGDFGLKVTAVEPNDAMREEGKKYTQGLPIEWRVGSGEATGLESSAYDWLIMAASFHWTDYKKSLPEFARVLDSGESSHVCDNEREREREREQRQFSFRCTKCETSTESRFKTLKKFKYFTKFIPTFIAFAESNSQKFLFYRHLQFAAYRGRQPF</sequence>
<evidence type="ECO:0000313" key="6">
    <source>
        <dbReference type="Proteomes" id="UP000477070"/>
    </source>
</evidence>
<accession>A0A6L7DFA5</accession>
<dbReference type="GO" id="GO:0032259">
    <property type="term" value="P:methylation"/>
    <property type="evidence" value="ECO:0007669"/>
    <property type="project" value="UniProtKB-KW"/>
</dbReference>
<dbReference type="Proteomes" id="UP000477070">
    <property type="component" value="Unassembled WGS sequence"/>
</dbReference>
<dbReference type="RefSeq" id="WP_118949350.1">
    <property type="nucleotide sequence ID" value="NZ_QBIU01000002.1"/>
</dbReference>
<dbReference type="AlphaFoldDB" id="A0A6L7DFA5"/>
<dbReference type="EMBL" id="QBIU01000002">
    <property type="protein sequence ID" value="MWV70609.1"/>
    <property type="molecule type" value="Genomic_DNA"/>
</dbReference>
<keyword evidence="2 5" id="KW-0489">Methyltransferase</keyword>
<dbReference type="InterPro" id="IPR013216">
    <property type="entry name" value="Methyltransf_11"/>
</dbReference>
<protein>
    <submittedName>
        <fullName evidence="5">Methyltransferase domain-containing protein</fullName>
    </submittedName>
</protein>
<evidence type="ECO:0000256" key="3">
    <source>
        <dbReference type="ARBA" id="ARBA00022679"/>
    </source>
</evidence>
<comment type="caution">
    <text evidence="5">The sequence shown here is derived from an EMBL/GenBank/DDBJ whole genome shotgun (WGS) entry which is preliminary data.</text>
</comment>
<name>A0A6L7DFA5_9HELI</name>
<dbReference type="SUPFAM" id="SSF53335">
    <property type="entry name" value="S-adenosyl-L-methionine-dependent methyltransferases"/>
    <property type="match status" value="1"/>
</dbReference>
<dbReference type="Gene3D" id="3.40.50.150">
    <property type="entry name" value="Vaccinia Virus protein VP39"/>
    <property type="match status" value="1"/>
</dbReference>
<proteinExistence type="inferred from homology"/>
<organism evidence="5 6">
    <name type="scientific">Helicobacter saguini</name>
    <dbReference type="NCBI Taxonomy" id="1548018"/>
    <lineage>
        <taxon>Bacteria</taxon>
        <taxon>Pseudomonadati</taxon>
        <taxon>Campylobacterota</taxon>
        <taxon>Epsilonproteobacteria</taxon>
        <taxon>Campylobacterales</taxon>
        <taxon>Helicobacteraceae</taxon>
        <taxon>Helicobacter</taxon>
    </lineage>
</organism>
<evidence type="ECO:0000313" key="5">
    <source>
        <dbReference type="EMBL" id="MWV70609.1"/>
    </source>
</evidence>